<dbReference type="Gene3D" id="2.60.120.200">
    <property type="match status" value="1"/>
</dbReference>
<protein>
    <recommendedName>
        <fullName evidence="3">LamG-like jellyroll fold domain-containing protein</fullName>
    </recommendedName>
</protein>
<gene>
    <name evidence="4" type="ORF">DKLEMCON_00009</name>
</gene>
<dbReference type="AlphaFoldDB" id="A0A7G9ZD93"/>
<accession>A0A7G9ZD93</accession>
<evidence type="ECO:0000313" key="4">
    <source>
        <dbReference type="EMBL" id="QNO58227.1"/>
    </source>
</evidence>
<organism evidence="4">
    <name type="scientific">Candidatus Methanophaga sp. ANME-1 ERB7</name>
    <dbReference type="NCBI Taxonomy" id="2759913"/>
    <lineage>
        <taxon>Archaea</taxon>
        <taxon>Methanobacteriati</taxon>
        <taxon>Methanobacteriota</taxon>
        <taxon>Stenosarchaea group</taxon>
        <taxon>Methanomicrobia</taxon>
        <taxon>Candidatus Methanophagales</taxon>
        <taxon>Candidatus Methanophagaceae</taxon>
        <taxon>Candidatus Methanophaga</taxon>
    </lineage>
</organism>
<proteinExistence type="predicted"/>
<evidence type="ECO:0000256" key="2">
    <source>
        <dbReference type="ARBA" id="ARBA00023157"/>
    </source>
</evidence>
<dbReference type="PANTHER" id="PTHR47635:SF2">
    <property type="entry name" value="LAMG-LIKE JELLYROLL FOLD DOMAIN-CONTAINING PROTEIN"/>
    <property type="match status" value="1"/>
</dbReference>
<dbReference type="SMART" id="SM00560">
    <property type="entry name" value="LamGL"/>
    <property type="match status" value="1"/>
</dbReference>
<dbReference type="EMBL" id="MT631717">
    <property type="protein sequence ID" value="QNO58227.1"/>
    <property type="molecule type" value="Genomic_DNA"/>
</dbReference>
<evidence type="ECO:0000256" key="1">
    <source>
        <dbReference type="ARBA" id="ARBA00022729"/>
    </source>
</evidence>
<reference evidence="4" key="1">
    <citation type="submission" date="2020-06" db="EMBL/GenBank/DDBJ databases">
        <title>Unique genomic features of the anaerobic methanotrophic archaea.</title>
        <authorList>
            <person name="Chadwick G.L."/>
            <person name="Skennerton C.T."/>
            <person name="Laso-Perez R."/>
            <person name="Leu A.O."/>
            <person name="Speth D.R."/>
            <person name="Yu H."/>
            <person name="Morgan-Lang C."/>
            <person name="Hatzenpichler R."/>
            <person name="Goudeau D."/>
            <person name="Malmstrom R."/>
            <person name="Brazelton W.J."/>
            <person name="Woyke T."/>
            <person name="Hallam S.J."/>
            <person name="Tyson G.W."/>
            <person name="Wegener G."/>
            <person name="Boetius A."/>
            <person name="Orphan V."/>
        </authorList>
    </citation>
    <scope>NUCLEOTIDE SEQUENCE</scope>
</reference>
<name>A0A7G9ZD93_9EURY</name>
<sequence>MKSEKLKCRKQKTLIISVLFIVLAFAIVSIGCASADLNDGLVAYYPFNGNANDESGNGHNGTVDGATLTTDRFGNASCAYYFDGKDDFIYAHVNINPDIMPSMTMSAWVRADEDSPIRQVISHDNRGYDRSLGIDYRGGGIGWSAFSGSGGVLGYSPVTIGEWVFVAVVYDQNLSTVKLYVNDTIYEEAGDLGLGWDYIHIGSNPSHVAYFAGAIDEVRIYNYALNQSEIKEDMEKCTLSTLVSLAEAVDNSGLTWFTGGDADWSGQTSTYYYDGDAAQSGNISNNQSTWIQTMVSGPGNLSFYWNVSSEANSDFLEFYIDCIKQDSISGDVNWEQKSYDIGPGLHTLMWKYTKNKGIDGGLDCGWLDKVTFSAGLTPH</sequence>
<dbReference type="PROSITE" id="PS51257">
    <property type="entry name" value="PROKAR_LIPOPROTEIN"/>
    <property type="match status" value="1"/>
</dbReference>
<dbReference type="Pfam" id="PF13385">
    <property type="entry name" value="Laminin_G_3"/>
    <property type="match status" value="1"/>
</dbReference>
<dbReference type="InterPro" id="IPR006558">
    <property type="entry name" value="LamG-like"/>
</dbReference>
<keyword evidence="2" id="KW-1015">Disulfide bond</keyword>
<dbReference type="InterPro" id="IPR013320">
    <property type="entry name" value="ConA-like_dom_sf"/>
</dbReference>
<dbReference type="SUPFAM" id="SSF49899">
    <property type="entry name" value="Concanavalin A-like lectins/glucanases"/>
    <property type="match status" value="1"/>
</dbReference>
<dbReference type="PANTHER" id="PTHR47635">
    <property type="entry name" value="CUB DOMAIN-CONTAINING PROTEIN"/>
    <property type="match status" value="1"/>
</dbReference>
<evidence type="ECO:0000259" key="3">
    <source>
        <dbReference type="SMART" id="SM00560"/>
    </source>
</evidence>
<feature type="domain" description="LamG-like jellyroll fold" evidence="3">
    <location>
        <begin position="101"/>
        <end position="228"/>
    </location>
</feature>
<keyword evidence="1" id="KW-0732">Signal</keyword>